<feature type="region of interest" description="Disordered" evidence="1">
    <location>
        <begin position="1"/>
        <end position="21"/>
    </location>
</feature>
<accession>A0ABD5ESR1</accession>
<keyword evidence="3" id="KW-1185">Reference proteome</keyword>
<comment type="caution">
    <text evidence="2">The sequence shown here is derived from an EMBL/GenBank/DDBJ whole genome shotgun (WGS) entry which is preliminary data.</text>
</comment>
<dbReference type="Proteomes" id="UP001183535">
    <property type="component" value="Unassembled WGS sequence"/>
</dbReference>
<dbReference type="Gene3D" id="3.90.50.10">
    <property type="entry name" value="Photosynthetic Reaction Center, subunit H, domain 2"/>
    <property type="match status" value="1"/>
</dbReference>
<dbReference type="SUPFAM" id="SSF50346">
    <property type="entry name" value="PRC-barrel domain"/>
    <property type="match status" value="1"/>
</dbReference>
<evidence type="ECO:0000313" key="2">
    <source>
        <dbReference type="EMBL" id="MDT0437385.1"/>
    </source>
</evidence>
<dbReference type="EMBL" id="JAVRES010000011">
    <property type="protein sequence ID" value="MDT0437385.1"/>
    <property type="molecule type" value="Genomic_DNA"/>
</dbReference>
<feature type="region of interest" description="Disordered" evidence="1">
    <location>
        <begin position="92"/>
        <end position="121"/>
    </location>
</feature>
<dbReference type="RefSeq" id="WP_093825092.1">
    <property type="nucleotide sequence ID" value="NZ_JAVRES010000011.1"/>
</dbReference>
<proteinExistence type="predicted"/>
<protein>
    <submittedName>
        <fullName evidence="2">PRC-barrel domain-containing protein</fullName>
    </submittedName>
</protein>
<organism evidence="2 3">
    <name type="scientific">Streptomyces doudnae</name>
    <dbReference type="NCBI Taxonomy" id="3075536"/>
    <lineage>
        <taxon>Bacteria</taxon>
        <taxon>Bacillati</taxon>
        <taxon>Actinomycetota</taxon>
        <taxon>Actinomycetes</taxon>
        <taxon>Kitasatosporales</taxon>
        <taxon>Streptomycetaceae</taxon>
        <taxon>Streptomyces</taxon>
    </lineage>
</organism>
<evidence type="ECO:0000256" key="1">
    <source>
        <dbReference type="SAM" id="MobiDB-lite"/>
    </source>
</evidence>
<evidence type="ECO:0000313" key="3">
    <source>
        <dbReference type="Proteomes" id="UP001183535"/>
    </source>
</evidence>
<sequence length="121" mass="13252">MTHDSDSLWSYAPTAGHTPDLDFTGYTVEASDGRVGKVDRHTTDVGPQYLVVDTGPWILGKEVLLPAGTVEDVDHDSRTVRVARTKAQIKDAPAFDRERHLGDPAYRDQLSGHYGEHGSGH</sequence>
<feature type="compositionally biased region" description="Basic and acidic residues" evidence="1">
    <location>
        <begin position="93"/>
        <end position="106"/>
    </location>
</feature>
<dbReference type="InterPro" id="IPR014747">
    <property type="entry name" value="Bac_photo_RC_H_C"/>
</dbReference>
<reference evidence="3" key="1">
    <citation type="submission" date="2023-07" db="EMBL/GenBank/DDBJ databases">
        <title>30 novel species of actinomycetes from the DSMZ collection.</title>
        <authorList>
            <person name="Nouioui I."/>
        </authorList>
    </citation>
    <scope>NUCLEOTIDE SEQUENCE [LARGE SCALE GENOMIC DNA]</scope>
    <source>
        <strain evidence="3">DSM 41981</strain>
    </source>
</reference>
<name>A0ABD5ESR1_9ACTN</name>
<dbReference type="AlphaFoldDB" id="A0ABD5ESR1"/>
<gene>
    <name evidence="2" type="ORF">RM877_22130</name>
</gene>
<dbReference type="InterPro" id="IPR011033">
    <property type="entry name" value="PRC_barrel-like_sf"/>
</dbReference>